<name>A0ABR1EFG5_NECAM</name>
<sequence>MAAQLSVAIGSYSRSRKGLPRWVPPLPIGTNHSWRVSTCHSAALLVPINAGLRQVLNAATTRVERCDSRNATEACRHPSPPRQCPAARRFSHSPPT</sequence>
<dbReference type="Proteomes" id="UP001303046">
    <property type="component" value="Unassembled WGS sequence"/>
</dbReference>
<proteinExistence type="predicted"/>
<organism evidence="2 3">
    <name type="scientific">Necator americanus</name>
    <name type="common">Human hookworm</name>
    <dbReference type="NCBI Taxonomy" id="51031"/>
    <lineage>
        <taxon>Eukaryota</taxon>
        <taxon>Metazoa</taxon>
        <taxon>Ecdysozoa</taxon>
        <taxon>Nematoda</taxon>
        <taxon>Chromadorea</taxon>
        <taxon>Rhabditida</taxon>
        <taxon>Rhabditina</taxon>
        <taxon>Rhabditomorpha</taxon>
        <taxon>Strongyloidea</taxon>
        <taxon>Ancylostomatidae</taxon>
        <taxon>Bunostominae</taxon>
        <taxon>Necator</taxon>
    </lineage>
</organism>
<keyword evidence="3" id="KW-1185">Reference proteome</keyword>
<feature type="region of interest" description="Disordered" evidence="1">
    <location>
        <begin position="67"/>
        <end position="96"/>
    </location>
</feature>
<evidence type="ECO:0000313" key="2">
    <source>
        <dbReference type="EMBL" id="KAK6761429.1"/>
    </source>
</evidence>
<dbReference type="EMBL" id="JAVFWL010000006">
    <property type="protein sequence ID" value="KAK6761429.1"/>
    <property type="molecule type" value="Genomic_DNA"/>
</dbReference>
<evidence type="ECO:0000256" key="1">
    <source>
        <dbReference type="SAM" id="MobiDB-lite"/>
    </source>
</evidence>
<gene>
    <name evidence="2" type="primary">Necator_chrX.g22644</name>
    <name evidence="2" type="ORF">RB195_022481</name>
</gene>
<feature type="compositionally biased region" description="Basic and acidic residues" evidence="1">
    <location>
        <begin position="67"/>
        <end position="76"/>
    </location>
</feature>
<evidence type="ECO:0000313" key="3">
    <source>
        <dbReference type="Proteomes" id="UP001303046"/>
    </source>
</evidence>
<comment type="caution">
    <text evidence="2">The sequence shown here is derived from an EMBL/GenBank/DDBJ whole genome shotgun (WGS) entry which is preliminary data.</text>
</comment>
<accession>A0ABR1EFG5</accession>
<reference evidence="2 3" key="1">
    <citation type="submission" date="2023-08" db="EMBL/GenBank/DDBJ databases">
        <title>A Necator americanus chromosomal reference genome.</title>
        <authorList>
            <person name="Ilik V."/>
            <person name="Petrzelkova K.J."/>
            <person name="Pardy F."/>
            <person name="Fuh T."/>
            <person name="Niatou-Singa F.S."/>
            <person name="Gouil Q."/>
            <person name="Baker L."/>
            <person name="Ritchie M.E."/>
            <person name="Jex A.R."/>
            <person name="Gazzola D."/>
            <person name="Li H."/>
            <person name="Toshio Fujiwara R."/>
            <person name="Zhan B."/>
            <person name="Aroian R.V."/>
            <person name="Pafco B."/>
            <person name="Schwarz E.M."/>
        </authorList>
    </citation>
    <scope>NUCLEOTIDE SEQUENCE [LARGE SCALE GENOMIC DNA]</scope>
    <source>
        <strain evidence="2 3">Aroian</strain>
        <tissue evidence="2">Whole animal</tissue>
    </source>
</reference>
<protein>
    <submittedName>
        <fullName evidence="2">Uncharacterized protein</fullName>
    </submittedName>
</protein>